<protein>
    <submittedName>
        <fullName evidence="1">Uncharacterized protein</fullName>
    </submittedName>
</protein>
<dbReference type="RefSeq" id="WP_143447235.1">
    <property type="nucleotide sequence ID" value="NZ_FWXV01000020.1"/>
</dbReference>
<name>A0A1W2FYZ1_KIBAR</name>
<reference evidence="1 2" key="1">
    <citation type="submission" date="2017-04" db="EMBL/GenBank/DDBJ databases">
        <authorList>
            <person name="Afonso C.L."/>
            <person name="Miller P.J."/>
            <person name="Scott M.A."/>
            <person name="Spackman E."/>
            <person name="Goraichik I."/>
            <person name="Dimitrov K.M."/>
            <person name="Suarez D.L."/>
            <person name="Swayne D.E."/>
        </authorList>
    </citation>
    <scope>NUCLEOTIDE SEQUENCE [LARGE SCALE GENOMIC DNA]</scope>
    <source>
        <strain evidence="1 2">DSM 43828</strain>
    </source>
</reference>
<evidence type="ECO:0000313" key="1">
    <source>
        <dbReference type="EMBL" id="SMD27150.1"/>
    </source>
</evidence>
<evidence type="ECO:0000313" key="2">
    <source>
        <dbReference type="Proteomes" id="UP000192674"/>
    </source>
</evidence>
<dbReference type="AlphaFoldDB" id="A0A1W2FYZ1"/>
<sequence>MPVADVATYLVAFIVMADAWCISRGTQCPVDQVWSDRVDEKYRPRPVVILPAMSDSVSARPSHPV</sequence>
<dbReference type="Proteomes" id="UP000192674">
    <property type="component" value="Unassembled WGS sequence"/>
</dbReference>
<accession>A0A1W2FYZ1</accession>
<gene>
    <name evidence="1" type="ORF">SAMN05661093_10747</name>
</gene>
<organism evidence="1 2">
    <name type="scientific">Kibdelosporangium aridum</name>
    <dbReference type="NCBI Taxonomy" id="2030"/>
    <lineage>
        <taxon>Bacteria</taxon>
        <taxon>Bacillati</taxon>
        <taxon>Actinomycetota</taxon>
        <taxon>Actinomycetes</taxon>
        <taxon>Pseudonocardiales</taxon>
        <taxon>Pseudonocardiaceae</taxon>
        <taxon>Kibdelosporangium</taxon>
    </lineage>
</organism>
<keyword evidence="2" id="KW-1185">Reference proteome</keyword>
<dbReference type="EMBL" id="FWXV01000020">
    <property type="protein sequence ID" value="SMD27150.1"/>
    <property type="molecule type" value="Genomic_DNA"/>
</dbReference>
<proteinExistence type="predicted"/>